<protein>
    <submittedName>
        <fullName evidence="2">Uncharacterized protein</fullName>
    </submittedName>
</protein>
<dbReference type="Proteomes" id="UP000438429">
    <property type="component" value="Unassembled WGS sequence"/>
</dbReference>
<evidence type="ECO:0000313" key="2">
    <source>
        <dbReference type="EMBL" id="KAF0032583.1"/>
    </source>
</evidence>
<gene>
    <name evidence="2" type="ORF">F2P81_014873</name>
</gene>
<name>A0A6A4SEJ5_SCOMX</name>
<proteinExistence type="predicted"/>
<feature type="region of interest" description="Disordered" evidence="1">
    <location>
        <begin position="29"/>
        <end position="51"/>
    </location>
</feature>
<comment type="caution">
    <text evidence="2">The sequence shown here is derived from an EMBL/GenBank/DDBJ whole genome shotgun (WGS) entry which is preliminary data.</text>
</comment>
<evidence type="ECO:0000256" key="1">
    <source>
        <dbReference type="SAM" id="MobiDB-lite"/>
    </source>
</evidence>
<accession>A0A6A4SEJ5</accession>
<dbReference type="EMBL" id="VEVO01000013">
    <property type="protein sequence ID" value="KAF0032583.1"/>
    <property type="molecule type" value="Genomic_DNA"/>
</dbReference>
<organism evidence="2 3">
    <name type="scientific">Scophthalmus maximus</name>
    <name type="common">Turbot</name>
    <name type="synonym">Psetta maxima</name>
    <dbReference type="NCBI Taxonomy" id="52904"/>
    <lineage>
        <taxon>Eukaryota</taxon>
        <taxon>Metazoa</taxon>
        <taxon>Chordata</taxon>
        <taxon>Craniata</taxon>
        <taxon>Vertebrata</taxon>
        <taxon>Euteleostomi</taxon>
        <taxon>Actinopterygii</taxon>
        <taxon>Neopterygii</taxon>
        <taxon>Teleostei</taxon>
        <taxon>Neoteleostei</taxon>
        <taxon>Acanthomorphata</taxon>
        <taxon>Carangaria</taxon>
        <taxon>Pleuronectiformes</taxon>
        <taxon>Pleuronectoidei</taxon>
        <taxon>Scophthalmidae</taxon>
        <taxon>Scophthalmus</taxon>
    </lineage>
</organism>
<evidence type="ECO:0000313" key="3">
    <source>
        <dbReference type="Proteomes" id="UP000438429"/>
    </source>
</evidence>
<reference evidence="2 3" key="1">
    <citation type="submission" date="2019-06" db="EMBL/GenBank/DDBJ databases">
        <title>Draft genomes of female and male turbot (Scophthalmus maximus).</title>
        <authorList>
            <person name="Xu H."/>
            <person name="Xu X.-W."/>
            <person name="Shao C."/>
            <person name="Chen S."/>
        </authorList>
    </citation>
    <scope>NUCLEOTIDE SEQUENCE [LARGE SCALE GENOMIC DNA]</scope>
    <source>
        <strain evidence="2">Ysfricsl-2016a</strain>
        <tissue evidence="2">Blood</tissue>
    </source>
</reference>
<dbReference type="AlphaFoldDB" id="A0A6A4SEJ5"/>
<sequence length="279" mass="31831">MVVTLSDAEPTSQAGGIELAMMPKLQLHTRSRDNGDGASDYTRLSPPPSSKVLLTTSPAADTFIQLQSEWDKQEQRCDFAGELESRDELNAVEVKAKRIFVHRDFRGIPKSAVFCLKTKLWMLPSELWKLMERRRELTCAGVCWCYRFVSEKERERERERETMSENRLRERAGCLQLLAEVVRQEAAAFQEKSEGQTEPMWSTNGVNPFHHLWFCCSGKKDPQLSERLVDKISATVGWYRNTLVGSTAHVTANSIHKVICSFASDSLLSRGFKRMRNNP</sequence>